<dbReference type="EMBL" id="CP017839">
    <property type="protein sequence ID" value="APB01604.1"/>
    <property type="molecule type" value="Genomic_DNA"/>
</dbReference>
<reference evidence="2 3" key="2">
    <citation type="journal article" date="2016" name="Genome Announc.">
        <title>Draft Genome Sequence of Erythromycin- and Oxytetracycline-Sensitive Nocardia seriolae Strain U-1 (NBRC 110359).</title>
        <authorList>
            <person name="Imajoh M."/>
            <person name="Sukeda M."/>
            <person name="Shimizu M."/>
            <person name="Yamane J."/>
            <person name="Ohnishi K."/>
            <person name="Oshima S."/>
        </authorList>
    </citation>
    <scope>NUCLEOTIDE SEQUENCE [LARGE SCALE GENOMIC DNA]</scope>
    <source>
        <strain evidence="2 3">U-1</strain>
    </source>
</reference>
<evidence type="ECO:0000313" key="3">
    <source>
        <dbReference type="Proteomes" id="UP000037179"/>
    </source>
</evidence>
<accession>A0A0B8NQR7</accession>
<protein>
    <recommendedName>
        <fullName evidence="5">PIN domain-containing protein</fullName>
    </recommendedName>
</protein>
<dbReference type="EMBL" id="BBYQ01000198">
    <property type="protein sequence ID" value="GAP32994.1"/>
    <property type="molecule type" value="Genomic_DNA"/>
</dbReference>
<keyword evidence="3" id="KW-1185">Reference proteome</keyword>
<organism evidence="2 3">
    <name type="scientific">Nocardia seriolae</name>
    <dbReference type="NCBI Taxonomy" id="37332"/>
    <lineage>
        <taxon>Bacteria</taxon>
        <taxon>Bacillati</taxon>
        <taxon>Actinomycetota</taxon>
        <taxon>Actinomycetes</taxon>
        <taxon>Mycobacteriales</taxon>
        <taxon>Nocardiaceae</taxon>
        <taxon>Nocardia</taxon>
    </lineage>
</organism>
<evidence type="ECO:0000313" key="4">
    <source>
        <dbReference type="Proteomes" id="UP000180166"/>
    </source>
</evidence>
<sequence length="131" mass="14119">MSAPVLLLDSTVLIAYERDLTRRAQTVVLEATVDGRLLVTTAISLAVACTELGTQTRELAWLVYDREGPLAILPLALNALEIGSAATDSKTIVDLEVANVVHEAHIASAVVLTYDPPRYAGKRIDVLDLRP</sequence>
<dbReference type="RefSeq" id="WP_033090669.1">
    <property type="nucleotide sequence ID" value="NZ_AP017900.1"/>
</dbReference>
<evidence type="ECO:0000313" key="2">
    <source>
        <dbReference type="EMBL" id="GAP32994.1"/>
    </source>
</evidence>
<reference evidence="3" key="1">
    <citation type="submission" date="2015-07" db="EMBL/GenBank/DDBJ databases">
        <title>Nocardia seriolae U-1 whole genome shotgun sequence.</title>
        <authorList>
            <person name="Imajoh M."/>
            <person name="Fukumoto Y."/>
            <person name="Sukeda M."/>
            <person name="Yamane J."/>
            <person name="Yamasaki K."/>
            <person name="Shimizu M."/>
            <person name="Ohnishi K."/>
            <person name="Oshima S."/>
        </authorList>
    </citation>
    <scope>NUCLEOTIDE SEQUENCE [LARGE SCALE GENOMIC DNA]</scope>
    <source>
        <strain evidence="3">U-1</strain>
    </source>
</reference>
<dbReference type="Proteomes" id="UP000180166">
    <property type="component" value="Chromosome"/>
</dbReference>
<dbReference type="KEGG" id="nsr:NS506_07584"/>
<dbReference type="GeneID" id="93372480"/>
<name>A0A0B8NQR7_9NOCA</name>
<evidence type="ECO:0000313" key="1">
    <source>
        <dbReference type="EMBL" id="APB01604.1"/>
    </source>
</evidence>
<reference evidence="1 4" key="3">
    <citation type="submission" date="2016-10" db="EMBL/GenBank/DDBJ databases">
        <title>Genome sequence of Nocardia seriolae strain EM150506, isolated from Anguila japonica.</title>
        <authorList>
            <person name="Han H.-J."/>
        </authorList>
    </citation>
    <scope>NUCLEOTIDE SEQUENCE [LARGE SCALE GENOMIC DNA]</scope>
    <source>
        <strain evidence="1 4">EM150506</strain>
    </source>
</reference>
<proteinExistence type="predicted"/>
<dbReference type="Proteomes" id="UP000037179">
    <property type="component" value="Unassembled WGS sequence"/>
</dbReference>
<gene>
    <name evidence="1" type="ORF">NS506_07584</name>
    <name evidence="2" type="ORF">NSK11_contig00198-0011</name>
</gene>
<dbReference type="AlphaFoldDB" id="A0A0B8NQR7"/>
<evidence type="ECO:0008006" key="5">
    <source>
        <dbReference type="Google" id="ProtNLM"/>
    </source>
</evidence>